<feature type="transmembrane region" description="Helical" evidence="1">
    <location>
        <begin position="359"/>
        <end position="376"/>
    </location>
</feature>
<name>A0ABS0IGW2_9BACT</name>
<keyword evidence="1" id="KW-1133">Transmembrane helix</keyword>
<feature type="transmembrane region" description="Helical" evidence="1">
    <location>
        <begin position="271"/>
        <end position="292"/>
    </location>
</feature>
<keyword evidence="3" id="KW-1185">Reference proteome</keyword>
<organism evidence="2 3">
    <name type="scientific">Hymenobacter jeongseonensis</name>
    <dbReference type="NCBI Taxonomy" id="2791027"/>
    <lineage>
        <taxon>Bacteria</taxon>
        <taxon>Pseudomonadati</taxon>
        <taxon>Bacteroidota</taxon>
        <taxon>Cytophagia</taxon>
        <taxon>Cytophagales</taxon>
        <taxon>Hymenobacteraceae</taxon>
        <taxon>Hymenobacter</taxon>
    </lineage>
</organism>
<feature type="transmembrane region" description="Helical" evidence="1">
    <location>
        <begin position="216"/>
        <end position="233"/>
    </location>
</feature>
<evidence type="ECO:0000313" key="3">
    <source>
        <dbReference type="Proteomes" id="UP000597617"/>
    </source>
</evidence>
<feature type="transmembrane region" description="Helical" evidence="1">
    <location>
        <begin position="240"/>
        <end position="259"/>
    </location>
</feature>
<dbReference type="Pfam" id="PF26314">
    <property type="entry name" value="MptA_B_family"/>
    <property type="match status" value="1"/>
</dbReference>
<dbReference type="Proteomes" id="UP000597617">
    <property type="component" value="Unassembled WGS sequence"/>
</dbReference>
<evidence type="ECO:0000313" key="2">
    <source>
        <dbReference type="EMBL" id="MBF9237594.1"/>
    </source>
</evidence>
<accession>A0ABS0IGW2</accession>
<comment type="caution">
    <text evidence="2">The sequence shown here is derived from an EMBL/GenBank/DDBJ whole genome shotgun (WGS) entry which is preliminary data.</text>
</comment>
<dbReference type="EMBL" id="JADQDQ010000003">
    <property type="protein sequence ID" value="MBF9237594.1"/>
    <property type="molecule type" value="Genomic_DNA"/>
</dbReference>
<sequence>MAIKLPSLSQLAALVASGAAYWGLAYATPRAHFGQLVGLFGVALLAYVWLLRSRLPWRWGLAAALIFRLLWLPAVPALSDDAYRFRWDGLLVASGVNPFQFRPAELIADGARTAIKNEATRAKLLPELQQLYRKLNSPQYYSVYPPVCQYLFGAAAWLSPTSYAGFAFSLRGVILAAEIATAWLLCALLPALGFPVPRALGYLLHPLVIVELTGNLHFEGVVFCFLLLALWLLSRGRWRASALALGLGVATKLLPLLALPLLARRLGWRRFAGYSVLSLGTVALLFSPFLSADLFINISRSLTLYFRSFEFNASVYYVLRPIGIWLTSYNEIAIIGPALALASGLFGLGLAWRERRPRLVSLPQMLLFLLTAYYALSTTIHPWYLTLLVGLSVFSRLCYPLVWGGVAVLSYSAYRSSTYTENLWLVALEYTVTFTVLGVELYQQFAARKRGADSTNELLTSD</sequence>
<protein>
    <submittedName>
        <fullName evidence="2">DUF2029 domain-containing protein</fullName>
    </submittedName>
</protein>
<dbReference type="RefSeq" id="WP_196281956.1">
    <property type="nucleotide sequence ID" value="NZ_JADQDQ010000003.1"/>
</dbReference>
<feature type="transmembrane region" description="Helical" evidence="1">
    <location>
        <begin position="332"/>
        <end position="352"/>
    </location>
</feature>
<keyword evidence="1" id="KW-0472">Membrane</keyword>
<feature type="transmembrane region" description="Helical" evidence="1">
    <location>
        <begin position="382"/>
        <end position="411"/>
    </location>
</feature>
<reference evidence="2 3" key="1">
    <citation type="submission" date="2020-11" db="EMBL/GenBank/DDBJ databases">
        <authorList>
            <person name="Kim M.K."/>
        </authorList>
    </citation>
    <scope>NUCLEOTIDE SEQUENCE [LARGE SCALE GENOMIC DNA]</scope>
    <source>
        <strain evidence="2 3">BT683</strain>
    </source>
</reference>
<feature type="transmembrane region" description="Helical" evidence="1">
    <location>
        <begin position="173"/>
        <end position="196"/>
    </location>
</feature>
<gene>
    <name evidence="2" type="ORF">I2I05_09325</name>
</gene>
<evidence type="ECO:0000256" key="1">
    <source>
        <dbReference type="SAM" id="Phobius"/>
    </source>
</evidence>
<feature type="transmembrane region" description="Helical" evidence="1">
    <location>
        <begin position="143"/>
        <end position="166"/>
    </location>
</feature>
<feature type="transmembrane region" description="Helical" evidence="1">
    <location>
        <begin position="35"/>
        <end position="52"/>
    </location>
</feature>
<keyword evidence="1" id="KW-0812">Transmembrane</keyword>
<proteinExistence type="predicted"/>